<name>A0AAD4LTZ9_9AGAM</name>
<dbReference type="EMBL" id="JAKELL010000004">
    <property type="protein sequence ID" value="KAH8999498.1"/>
    <property type="molecule type" value="Genomic_DNA"/>
</dbReference>
<protein>
    <submittedName>
        <fullName evidence="2">Uncharacterized protein</fullName>
    </submittedName>
</protein>
<feature type="compositionally biased region" description="Basic residues" evidence="1">
    <location>
        <begin position="180"/>
        <end position="190"/>
    </location>
</feature>
<dbReference type="Proteomes" id="UP001201163">
    <property type="component" value="Unassembled WGS sequence"/>
</dbReference>
<comment type="caution">
    <text evidence="2">The sequence shown here is derived from an EMBL/GenBank/DDBJ whole genome shotgun (WGS) entry which is preliminary data.</text>
</comment>
<evidence type="ECO:0000313" key="3">
    <source>
        <dbReference type="Proteomes" id="UP001201163"/>
    </source>
</evidence>
<reference evidence="2" key="1">
    <citation type="submission" date="2022-01" db="EMBL/GenBank/DDBJ databases">
        <title>Comparative genomics reveals a dynamic genome evolution in the ectomycorrhizal milk-cap (Lactarius) mushrooms.</title>
        <authorList>
            <consortium name="DOE Joint Genome Institute"/>
            <person name="Lebreton A."/>
            <person name="Tang N."/>
            <person name="Kuo A."/>
            <person name="LaButti K."/>
            <person name="Drula E."/>
            <person name="Barry K."/>
            <person name="Clum A."/>
            <person name="Lipzen A."/>
            <person name="Mousain D."/>
            <person name="Ng V."/>
            <person name="Wang R."/>
            <person name="Wang X."/>
            <person name="Dai Y."/>
            <person name="Henrissat B."/>
            <person name="Grigoriev I.V."/>
            <person name="Guerin-Laguette A."/>
            <person name="Yu F."/>
            <person name="Martin F.M."/>
        </authorList>
    </citation>
    <scope>NUCLEOTIDE SEQUENCE</scope>
    <source>
        <strain evidence="2">QP</strain>
    </source>
</reference>
<proteinExistence type="predicted"/>
<dbReference type="AlphaFoldDB" id="A0AAD4LTZ9"/>
<gene>
    <name evidence="2" type="ORF">EDB92DRAFT_970673</name>
</gene>
<organism evidence="2 3">
    <name type="scientific">Lactarius akahatsu</name>
    <dbReference type="NCBI Taxonomy" id="416441"/>
    <lineage>
        <taxon>Eukaryota</taxon>
        <taxon>Fungi</taxon>
        <taxon>Dikarya</taxon>
        <taxon>Basidiomycota</taxon>
        <taxon>Agaricomycotina</taxon>
        <taxon>Agaricomycetes</taxon>
        <taxon>Russulales</taxon>
        <taxon>Russulaceae</taxon>
        <taxon>Lactarius</taxon>
    </lineage>
</organism>
<accession>A0AAD4LTZ9</accession>
<keyword evidence="3" id="KW-1185">Reference proteome</keyword>
<evidence type="ECO:0000313" key="2">
    <source>
        <dbReference type="EMBL" id="KAH8999498.1"/>
    </source>
</evidence>
<evidence type="ECO:0000256" key="1">
    <source>
        <dbReference type="SAM" id="MobiDB-lite"/>
    </source>
</evidence>
<sequence length="190" mass="21156">MTVTRRTRQLANQIAGSILLSGTASPAQVSETLLVDLRDADWTTSILRELWASMASWGLDDRGGLFSKATYGDVGFLVASPDPASTKKTFVGVGKIGHVLGPLYAKTLGEDEPFRKRRLTGHVFEGQFEEMHISEVMTDIVRRQIYVPEPDFHLLPAPILDTPEAERRPKRKERTLAEHRGKRRSVCAGE</sequence>
<feature type="region of interest" description="Disordered" evidence="1">
    <location>
        <begin position="160"/>
        <end position="190"/>
    </location>
</feature>